<dbReference type="PANTHER" id="PTHR39166">
    <property type="entry name" value="BLL1166 PROTEIN"/>
    <property type="match status" value="1"/>
</dbReference>
<accession>A0ABX0J6K0</accession>
<proteinExistence type="predicted"/>
<evidence type="ECO:0000313" key="1">
    <source>
        <dbReference type="EMBL" id="NHN30477.1"/>
    </source>
</evidence>
<comment type="caution">
    <text evidence="1">The sequence shown here is derived from an EMBL/GenBank/DDBJ whole genome shotgun (WGS) entry which is preliminary data.</text>
</comment>
<reference evidence="1" key="1">
    <citation type="submission" date="2020-03" db="EMBL/GenBank/DDBJ databases">
        <title>Draft sequencing of Paenibacilllus sp. S3N08.</title>
        <authorList>
            <person name="Kim D.-U."/>
        </authorList>
    </citation>
    <scope>NUCLEOTIDE SEQUENCE</scope>
    <source>
        <strain evidence="1">S3N08</strain>
    </source>
</reference>
<organism evidence="1 2">
    <name type="scientific">Paenibacillus agricola</name>
    <dbReference type="NCBI Taxonomy" id="2716264"/>
    <lineage>
        <taxon>Bacteria</taxon>
        <taxon>Bacillati</taxon>
        <taxon>Bacillota</taxon>
        <taxon>Bacilli</taxon>
        <taxon>Bacillales</taxon>
        <taxon>Paenibacillaceae</taxon>
        <taxon>Paenibacillus</taxon>
    </lineage>
</organism>
<sequence length="182" mass="21571">MDTYTSTFIELITKNQTIMQDLSIIRDLNLPDSYIAAGYIRNYIWDVLHDFPERTPLNDIDVVYYNPDELDEENEKTYEQKLKRETGNSLWSVKNQARMHIKNGDQPYHSIEDALSQWPETATAIGVKLENDNRVSVVCPYGLEDIFEFRVKKSPLFKDEGHYRYRVNQKNWKGLWPKLEIY</sequence>
<name>A0ABX0J6K0_9BACL</name>
<dbReference type="Pfam" id="PF06042">
    <property type="entry name" value="NTP_transf_6"/>
    <property type="match status" value="1"/>
</dbReference>
<dbReference type="PANTHER" id="PTHR39166:SF1">
    <property type="entry name" value="BLL1166 PROTEIN"/>
    <property type="match status" value="1"/>
</dbReference>
<dbReference type="EMBL" id="JAAOIW010000004">
    <property type="protein sequence ID" value="NHN30477.1"/>
    <property type="molecule type" value="Genomic_DNA"/>
</dbReference>
<evidence type="ECO:0000313" key="2">
    <source>
        <dbReference type="Proteomes" id="UP001165962"/>
    </source>
</evidence>
<dbReference type="Proteomes" id="UP001165962">
    <property type="component" value="Unassembled WGS sequence"/>
</dbReference>
<protein>
    <submittedName>
        <fullName evidence="1">Nucleotidyltransferase family protein</fullName>
    </submittedName>
</protein>
<dbReference type="InterPro" id="IPR009267">
    <property type="entry name" value="NTP_transf_6"/>
</dbReference>
<gene>
    <name evidence="1" type="ORF">G9U52_11600</name>
</gene>
<keyword evidence="2" id="KW-1185">Reference proteome</keyword>